<keyword evidence="1" id="KW-1133">Transmembrane helix</keyword>
<dbReference type="RefSeq" id="WP_177060552.1">
    <property type="nucleotide sequence ID" value="NZ_JACAPS010000033.1"/>
</dbReference>
<keyword evidence="1" id="KW-0472">Membrane</keyword>
<organism evidence="2 3">
    <name type="scientific">Pseudomonas gingeri</name>
    <dbReference type="NCBI Taxonomy" id="117681"/>
    <lineage>
        <taxon>Bacteria</taxon>
        <taxon>Pseudomonadati</taxon>
        <taxon>Pseudomonadota</taxon>
        <taxon>Gammaproteobacteria</taxon>
        <taxon>Pseudomonadales</taxon>
        <taxon>Pseudomonadaceae</taxon>
        <taxon>Pseudomonas</taxon>
    </lineage>
</organism>
<name>A0A7Y7YIT9_9PSED</name>
<evidence type="ECO:0000313" key="2">
    <source>
        <dbReference type="EMBL" id="NWC36925.1"/>
    </source>
</evidence>
<evidence type="ECO:0000313" key="3">
    <source>
        <dbReference type="Proteomes" id="UP000520592"/>
    </source>
</evidence>
<comment type="caution">
    <text evidence="2">The sequence shown here is derived from an EMBL/GenBank/DDBJ whole genome shotgun (WGS) entry which is preliminary data.</text>
</comment>
<keyword evidence="1" id="KW-0812">Transmembrane</keyword>
<evidence type="ECO:0000256" key="1">
    <source>
        <dbReference type="SAM" id="Phobius"/>
    </source>
</evidence>
<feature type="transmembrane region" description="Helical" evidence="1">
    <location>
        <begin position="21"/>
        <end position="42"/>
    </location>
</feature>
<dbReference type="Proteomes" id="UP000520592">
    <property type="component" value="Unassembled WGS sequence"/>
</dbReference>
<dbReference type="EMBL" id="JACAQD010000049">
    <property type="protein sequence ID" value="NWC36925.1"/>
    <property type="molecule type" value="Genomic_DNA"/>
</dbReference>
<gene>
    <name evidence="2" type="ORF">HX876_31710</name>
</gene>
<proteinExistence type="predicted"/>
<reference evidence="2 3" key="1">
    <citation type="submission" date="2020-04" db="EMBL/GenBank/DDBJ databases">
        <title>Molecular characterization of pseudomonads from Agaricus bisporus reveal novel blotch 2 pathogens in Western Europe.</title>
        <authorList>
            <person name="Taparia T."/>
            <person name="Krijger M."/>
            <person name="Haynes E."/>
            <person name="Elpinstone J.G."/>
            <person name="Noble R."/>
            <person name="Van Der Wolf J."/>
        </authorList>
    </citation>
    <scope>NUCLEOTIDE SEQUENCE [LARGE SCALE GENOMIC DNA]</scope>
    <source>
        <strain evidence="2 3">IPO3737</strain>
    </source>
</reference>
<dbReference type="AlphaFoldDB" id="A0A7Y7YIT9"/>
<sequence length="55" mass="5726">MTDSQRLFKASDMTQTGQIPTMFDFTVLVLPGAFSSGVGAILDMLSTAADLANAA</sequence>
<protein>
    <submittedName>
        <fullName evidence="2">Uncharacterized protein</fullName>
    </submittedName>
</protein>
<accession>A0A7Y7YIT9</accession>